<keyword evidence="5" id="KW-0378">Hydrolase</keyword>
<keyword evidence="6" id="KW-0862">Zinc</keyword>
<evidence type="ECO:0000256" key="6">
    <source>
        <dbReference type="ARBA" id="ARBA00022833"/>
    </source>
</evidence>
<evidence type="ECO:0000256" key="8">
    <source>
        <dbReference type="ARBA" id="ARBA00048968"/>
    </source>
</evidence>
<evidence type="ECO:0000313" key="12">
    <source>
        <dbReference type="Proteomes" id="UP001595444"/>
    </source>
</evidence>
<dbReference type="Pfam" id="PF02578">
    <property type="entry name" value="Cu-oxidase_4"/>
    <property type="match status" value="1"/>
</dbReference>
<evidence type="ECO:0000256" key="2">
    <source>
        <dbReference type="ARBA" id="ARBA00007353"/>
    </source>
</evidence>
<dbReference type="Gene3D" id="3.60.140.10">
    <property type="entry name" value="CNF1/YfiH-like putative cysteine hydrolases"/>
    <property type="match status" value="1"/>
</dbReference>
<evidence type="ECO:0000256" key="10">
    <source>
        <dbReference type="RuleBase" id="RU361274"/>
    </source>
</evidence>
<reference evidence="12" key="1">
    <citation type="journal article" date="2019" name="Int. J. Syst. Evol. Microbiol.">
        <title>The Global Catalogue of Microorganisms (GCM) 10K type strain sequencing project: providing services to taxonomists for standard genome sequencing and annotation.</title>
        <authorList>
            <consortium name="The Broad Institute Genomics Platform"/>
            <consortium name="The Broad Institute Genome Sequencing Center for Infectious Disease"/>
            <person name="Wu L."/>
            <person name="Ma J."/>
        </authorList>
    </citation>
    <scope>NUCLEOTIDE SEQUENCE [LARGE SCALE GENOMIC DNA]</scope>
    <source>
        <strain evidence="12">KCTC 62164</strain>
    </source>
</reference>
<comment type="catalytic activity">
    <reaction evidence="1">
        <text>inosine + phosphate = alpha-D-ribose 1-phosphate + hypoxanthine</text>
        <dbReference type="Rhea" id="RHEA:27646"/>
        <dbReference type="ChEBI" id="CHEBI:17368"/>
        <dbReference type="ChEBI" id="CHEBI:17596"/>
        <dbReference type="ChEBI" id="CHEBI:43474"/>
        <dbReference type="ChEBI" id="CHEBI:57720"/>
        <dbReference type="EC" id="2.4.2.1"/>
    </reaction>
    <physiologicalReaction direction="left-to-right" evidence="1">
        <dbReference type="Rhea" id="RHEA:27647"/>
    </physiologicalReaction>
</comment>
<evidence type="ECO:0000313" key="11">
    <source>
        <dbReference type="EMBL" id="MFC3051764.1"/>
    </source>
</evidence>
<organism evidence="11 12">
    <name type="scientific">Kordiimonas pumila</name>
    <dbReference type="NCBI Taxonomy" id="2161677"/>
    <lineage>
        <taxon>Bacteria</taxon>
        <taxon>Pseudomonadati</taxon>
        <taxon>Pseudomonadota</taxon>
        <taxon>Alphaproteobacteria</taxon>
        <taxon>Kordiimonadales</taxon>
        <taxon>Kordiimonadaceae</taxon>
        <taxon>Kordiimonas</taxon>
    </lineage>
</organism>
<sequence length="263" mass="28299">MKNAPMMKGLIKSPYIQLPHAFFPSKGGISSGIYASLNCGTGSDDLPENIAANRRIALQYLTNGKRPPPLATLYQIHSADVLTLTDDWEVDPDNRPRADALVTKQTGVVLGILTADCTPVLFIDSDAGVIGAAHAGWKGALAGILENTIAAMEALGASRDRIHAAVGPTIHQQSYEVGSDFKTVFTDTDPDNDSFFIAGTNPDHYQFDLPGFVCTQLGKSGLTSVWSAGTDTYKSLDHFSYRRTTHRGEPDYGRQLSAIMIPA</sequence>
<evidence type="ECO:0000256" key="3">
    <source>
        <dbReference type="ARBA" id="ARBA00022679"/>
    </source>
</evidence>
<keyword evidence="3" id="KW-0808">Transferase</keyword>
<dbReference type="SUPFAM" id="SSF64438">
    <property type="entry name" value="CNF1/YfiH-like putative cysteine hydrolases"/>
    <property type="match status" value="1"/>
</dbReference>
<comment type="catalytic activity">
    <reaction evidence="7">
        <text>adenosine + H2O + H(+) = inosine + NH4(+)</text>
        <dbReference type="Rhea" id="RHEA:24408"/>
        <dbReference type="ChEBI" id="CHEBI:15377"/>
        <dbReference type="ChEBI" id="CHEBI:15378"/>
        <dbReference type="ChEBI" id="CHEBI:16335"/>
        <dbReference type="ChEBI" id="CHEBI:17596"/>
        <dbReference type="ChEBI" id="CHEBI:28938"/>
        <dbReference type="EC" id="3.5.4.4"/>
    </reaction>
    <physiologicalReaction direction="left-to-right" evidence="7">
        <dbReference type="Rhea" id="RHEA:24409"/>
    </physiologicalReaction>
</comment>
<protein>
    <recommendedName>
        <fullName evidence="10">Purine nucleoside phosphorylase</fullName>
    </recommendedName>
</protein>
<comment type="caution">
    <text evidence="11">The sequence shown here is derived from an EMBL/GenBank/DDBJ whole genome shotgun (WGS) entry which is preliminary data.</text>
</comment>
<proteinExistence type="inferred from homology"/>
<dbReference type="PANTHER" id="PTHR30616">
    <property type="entry name" value="UNCHARACTERIZED PROTEIN YFIH"/>
    <property type="match status" value="1"/>
</dbReference>
<comment type="similarity">
    <text evidence="2 10">Belongs to the purine nucleoside phosphorylase YfiH/LACC1 family.</text>
</comment>
<evidence type="ECO:0000256" key="4">
    <source>
        <dbReference type="ARBA" id="ARBA00022723"/>
    </source>
</evidence>
<dbReference type="InterPro" id="IPR011324">
    <property type="entry name" value="Cytotoxic_necrot_fac-like_cat"/>
</dbReference>
<keyword evidence="4" id="KW-0479">Metal-binding</keyword>
<accession>A0ABV7D4Y4</accession>
<comment type="catalytic activity">
    <reaction evidence="9">
        <text>S-methyl-5'-thioadenosine + phosphate = 5-(methylsulfanyl)-alpha-D-ribose 1-phosphate + adenine</text>
        <dbReference type="Rhea" id="RHEA:11852"/>
        <dbReference type="ChEBI" id="CHEBI:16708"/>
        <dbReference type="ChEBI" id="CHEBI:17509"/>
        <dbReference type="ChEBI" id="CHEBI:43474"/>
        <dbReference type="ChEBI" id="CHEBI:58533"/>
        <dbReference type="EC" id="2.4.2.28"/>
    </reaction>
    <physiologicalReaction direction="left-to-right" evidence="9">
        <dbReference type="Rhea" id="RHEA:11853"/>
    </physiologicalReaction>
</comment>
<comment type="catalytic activity">
    <reaction evidence="8">
        <text>adenosine + phosphate = alpha-D-ribose 1-phosphate + adenine</text>
        <dbReference type="Rhea" id="RHEA:27642"/>
        <dbReference type="ChEBI" id="CHEBI:16335"/>
        <dbReference type="ChEBI" id="CHEBI:16708"/>
        <dbReference type="ChEBI" id="CHEBI:43474"/>
        <dbReference type="ChEBI" id="CHEBI:57720"/>
        <dbReference type="EC" id="2.4.2.1"/>
    </reaction>
    <physiologicalReaction direction="left-to-right" evidence="8">
        <dbReference type="Rhea" id="RHEA:27643"/>
    </physiologicalReaction>
</comment>
<name>A0ABV7D4Y4_9PROT</name>
<dbReference type="PANTHER" id="PTHR30616:SF2">
    <property type="entry name" value="PURINE NUCLEOSIDE PHOSPHORYLASE LACC1"/>
    <property type="match status" value="1"/>
</dbReference>
<dbReference type="CDD" id="cd16833">
    <property type="entry name" value="YfiH"/>
    <property type="match status" value="1"/>
</dbReference>
<evidence type="ECO:0000256" key="5">
    <source>
        <dbReference type="ARBA" id="ARBA00022801"/>
    </source>
</evidence>
<dbReference type="RefSeq" id="WP_228073836.1">
    <property type="nucleotide sequence ID" value="NZ_CP061205.1"/>
</dbReference>
<dbReference type="Proteomes" id="UP001595444">
    <property type="component" value="Unassembled WGS sequence"/>
</dbReference>
<dbReference type="InterPro" id="IPR003730">
    <property type="entry name" value="Cu_polyphenol_OxRdtase"/>
</dbReference>
<dbReference type="InterPro" id="IPR038371">
    <property type="entry name" value="Cu_polyphenol_OxRdtase_sf"/>
</dbReference>
<dbReference type="NCBIfam" id="TIGR00726">
    <property type="entry name" value="peptidoglycan editing factor PgeF"/>
    <property type="match status" value="1"/>
</dbReference>
<evidence type="ECO:0000256" key="7">
    <source>
        <dbReference type="ARBA" id="ARBA00047989"/>
    </source>
</evidence>
<evidence type="ECO:0000256" key="9">
    <source>
        <dbReference type="ARBA" id="ARBA00049893"/>
    </source>
</evidence>
<gene>
    <name evidence="11" type="primary">pgeF</name>
    <name evidence="11" type="ORF">ACFOKA_07600</name>
</gene>
<dbReference type="EMBL" id="JBHRSL010000004">
    <property type="protein sequence ID" value="MFC3051764.1"/>
    <property type="molecule type" value="Genomic_DNA"/>
</dbReference>
<keyword evidence="12" id="KW-1185">Reference proteome</keyword>
<evidence type="ECO:0000256" key="1">
    <source>
        <dbReference type="ARBA" id="ARBA00000553"/>
    </source>
</evidence>